<dbReference type="KEGG" id="ppp:112275655"/>
<dbReference type="AlphaFoldDB" id="A9RHN8"/>
<dbReference type="RefSeq" id="XP_024361967.1">
    <property type="nucleotide sequence ID" value="XM_024506199.2"/>
</dbReference>
<protein>
    <submittedName>
        <fullName evidence="3 4">Uncharacterized protein</fullName>
    </submittedName>
</protein>
<dbReference type="EnsemblPlants" id="Pp3c23_8240V3.2">
    <property type="protein sequence ID" value="Pp3c23_8240V3.2"/>
    <property type="gene ID" value="Pp3c23_8240"/>
</dbReference>
<reference evidence="3 5" key="1">
    <citation type="journal article" date="2008" name="Science">
        <title>The Physcomitrella genome reveals evolutionary insights into the conquest of land by plants.</title>
        <authorList>
            <person name="Rensing S."/>
            <person name="Lang D."/>
            <person name="Zimmer A."/>
            <person name="Terry A."/>
            <person name="Salamov A."/>
            <person name="Shapiro H."/>
            <person name="Nishiyama T."/>
            <person name="Perroud P.-F."/>
            <person name="Lindquist E."/>
            <person name="Kamisugi Y."/>
            <person name="Tanahashi T."/>
            <person name="Sakakibara K."/>
            <person name="Fujita T."/>
            <person name="Oishi K."/>
            <person name="Shin-I T."/>
            <person name="Kuroki Y."/>
            <person name="Toyoda A."/>
            <person name="Suzuki Y."/>
            <person name="Hashimoto A."/>
            <person name="Yamaguchi K."/>
            <person name="Sugano A."/>
            <person name="Kohara Y."/>
            <person name="Fujiyama A."/>
            <person name="Anterola A."/>
            <person name="Aoki S."/>
            <person name="Ashton N."/>
            <person name="Barbazuk W.B."/>
            <person name="Barker E."/>
            <person name="Bennetzen J."/>
            <person name="Bezanilla M."/>
            <person name="Blankenship R."/>
            <person name="Cho S.H."/>
            <person name="Dutcher S."/>
            <person name="Estelle M."/>
            <person name="Fawcett J.A."/>
            <person name="Gundlach H."/>
            <person name="Hanada K."/>
            <person name="Heyl A."/>
            <person name="Hicks K.A."/>
            <person name="Hugh J."/>
            <person name="Lohr M."/>
            <person name="Mayer K."/>
            <person name="Melkozernov A."/>
            <person name="Murata T."/>
            <person name="Nelson D."/>
            <person name="Pils B."/>
            <person name="Prigge M."/>
            <person name="Reiss B."/>
            <person name="Renner T."/>
            <person name="Rombauts S."/>
            <person name="Rushton P."/>
            <person name="Sanderfoot A."/>
            <person name="Schween G."/>
            <person name="Shiu S.-H."/>
            <person name="Stueber K."/>
            <person name="Theodoulou F.L."/>
            <person name="Tu H."/>
            <person name="Van de Peer Y."/>
            <person name="Verrier P.J."/>
            <person name="Waters E."/>
            <person name="Wood A."/>
            <person name="Yang L."/>
            <person name="Cove D."/>
            <person name="Cuming A."/>
            <person name="Hasebe M."/>
            <person name="Lucas S."/>
            <person name="Mishler D.B."/>
            <person name="Reski R."/>
            <person name="Grigoriev I."/>
            <person name="Quatrano R.S."/>
            <person name="Boore J.L."/>
        </authorList>
    </citation>
    <scope>NUCLEOTIDE SEQUENCE [LARGE SCALE GENOMIC DNA]</scope>
    <source>
        <strain evidence="4 5">cv. Gransden 2004</strain>
    </source>
</reference>
<reference evidence="3 5" key="2">
    <citation type="journal article" date="2018" name="Plant J.">
        <title>The Physcomitrella patens chromosome-scale assembly reveals moss genome structure and evolution.</title>
        <authorList>
            <person name="Lang D."/>
            <person name="Ullrich K.K."/>
            <person name="Murat F."/>
            <person name="Fuchs J."/>
            <person name="Jenkins J."/>
            <person name="Haas F.B."/>
            <person name="Piednoel M."/>
            <person name="Gundlach H."/>
            <person name="Van Bel M."/>
            <person name="Meyberg R."/>
            <person name="Vives C."/>
            <person name="Morata J."/>
            <person name="Symeonidi A."/>
            <person name="Hiss M."/>
            <person name="Muchero W."/>
            <person name="Kamisugi Y."/>
            <person name="Saleh O."/>
            <person name="Blanc G."/>
            <person name="Decker E.L."/>
            <person name="van Gessel N."/>
            <person name="Grimwood J."/>
            <person name="Hayes R.D."/>
            <person name="Graham S.W."/>
            <person name="Gunter L.E."/>
            <person name="McDaniel S.F."/>
            <person name="Hoernstein S.N.W."/>
            <person name="Larsson A."/>
            <person name="Li F.W."/>
            <person name="Perroud P.F."/>
            <person name="Phillips J."/>
            <person name="Ranjan P."/>
            <person name="Rokshar D.S."/>
            <person name="Rothfels C.J."/>
            <person name="Schneider L."/>
            <person name="Shu S."/>
            <person name="Stevenson D.W."/>
            <person name="Thummler F."/>
            <person name="Tillich M."/>
            <person name="Villarreal Aguilar J.C."/>
            <person name="Widiez T."/>
            <person name="Wong G.K."/>
            <person name="Wymore A."/>
            <person name="Zhang Y."/>
            <person name="Zimmer A.D."/>
            <person name="Quatrano R.S."/>
            <person name="Mayer K.F.X."/>
            <person name="Goodstein D."/>
            <person name="Casacuberta J.M."/>
            <person name="Vandepoele K."/>
            <person name="Reski R."/>
            <person name="Cuming A.C."/>
            <person name="Tuskan G.A."/>
            <person name="Maumus F."/>
            <person name="Salse J."/>
            <person name="Schmutz J."/>
            <person name="Rensing S.A."/>
        </authorList>
    </citation>
    <scope>NUCLEOTIDE SEQUENCE [LARGE SCALE GENOMIC DNA]</scope>
    <source>
        <strain evidence="4 5">cv. Gransden 2004</strain>
    </source>
</reference>
<dbReference type="EnsemblPlants" id="Pp3c23_8240V3.4">
    <property type="protein sequence ID" value="Pp3c23_8240V3.4"/>
    <property type="gene ID" value="Pp3c23_8240"/>
</dbReference>
<keyword evidence="2" id="KW-1133">Transmembrane helix</keyword>
<feature type="transmembrane region" description="Helical" evidence="2">
    <location>
        <begin position="65"/>
        <end position="86"/>
    </location>
</feature>
<dbReference type="Gramene" id="Pp3c23_8240V3.4">
    <property type="protein sequence ID" value="Pp3c23_8240V3.4"/>
    <property type="gene ID" value="Pp3c23_8240"/>
</dbReference>
<dbReference type="OrthoDB" id="2010335at2759"/>
<dbReference type="EMBL" id="ABEU02000023">
    <property type="protein sequence ID" value="PNR29075.1"/>
    <property type="molecule type" value="Genomic_DNA"/>
</dbReference>
<dbReference type="Gramene" id="Pp3c23_8240V3.5">
    <property type="protein sequence ID" value="Pp3c23_8240V3.5"/>
    <property type="gene ID" value="Pp3c23_8240"/>
</dbReference>
<dbReference type="Proteomes" id="UP000006727">
    <property type="component" value="Chromosome 23"/>
</dbReference>
<sequence>MDFLRWELRSWRTQKQPRLRSIFTETKKVANFLQQSWKRGALFILVLALMPVLFPLALFSSFVGFIYSIPLLCGAAICYTLFCGFYRSFSITGLFSPFKYLLEGLSSDSQSTEARVPRKEHVIKQVESRQHEAVLKSSAIVVEDAQVKDRASSARTTLHLDCELLVNERDEADNLEFRNVFKMNIPSEVNGKISGFGAEPRPSANCHTHPDIRLRERLLYLSLPKFKNEDRTCFGRVQNDFTDEAHRGEAGEITIENFGMDIERASCSSLLAPGEEPKSFSVRANSHPVVSRFSEGRNGGNSKVLGCETFEGRDYDTGHARYWREEVEDSVSSFYSFAKVTHHMGNRNSEALRDVACLNSFKNESKKIMRMNDQDDMCLLGCATADAFSASQVPNLIRCKEILVAGENGRTGSTQPFAISPRTHQKRLVFSNDRKQRSVSTTFSSDYTWPSESSEQDSELLSTRGTAHEEVCVDTASSTAQYETKFVPESGGVLDPSSSTCPSFSPTSDQLAEDWETRRKRWEEESTPGSLVPFVPFVEARPVEARSMCNPLFEFSTPSPPLRKLNVRGKSYLSDSSSFQTPSQHQQRLRKCKSSKYTERRDSEVIDSASTSRRHNRSYSASFMENMEPYSGEFEGLLGLWRKRDKTTHSVASSPRDSPTATSPAEVAHKIRQDLNTIQMVIGQKIPPQYSLWKEVETLSQMINMKLPYMGDISDLSKARQGLDLLKVVIGVRWDVEL</sequence>
<organism evidence="3">
    <name type="scientific">Physcomitrium patens</name>
    <name type="common">Spreading-leaved earth moss</name>
    <name type="synonym">Physcomitrella patens</name>
    <dbReference type="NCBI Taxonomy" id="3218"/>
    <lineage>
        <taxon>Eukaryota</taxon>
        <taxon>Viridiplantae</taxon>
        <taxon>Streptophyta</taxon>
        <taxon>Embryophyta</taxon>
        <taxon>Bryophyta</taxon>
        <taxon>Bryophytina</taxon>
        <taxon>Bryopsida</taxon>
        <taxon>Funariidae</taxon>
        <taxon>Funariales</taxon>
        <taxon>Funariaceae</taxon>
        <taxon>Physcomitrium</taxon>
    </lineage>
</organism>
<feature type="region of interest" description="Disordered" evidence="1">
    <location>
        <begin position="488"/>
        <end position="523"/>
    </location>
</feature>
<dbReference type="GeneID" id="112275655"/>
<dbReference type="EnsemblPlants" id="Pp3c23_8240V3.5">
    <property type="protein sequence ID" value="Pp3c23_8240V3.5"/>
    <property type="gene ID" value="Pp3c23_8240"/>
</dbReference>
<feature type="compositionally biased region" description="Polar residues" evidence="1">
    <location>
        <begin position="573"/>
        <end position="586"/>
    </location>
</feature>
<dbReference type="EnsemblPlants" id="Pp3c23_8240V3.3">
    <property type="protein sequence ID" value="Pp3c23_8240V3.3"/>
    <property type="gene ID" value="Pp3c23_8240"/>
</dbReference>
<gene>
    <name evidence="4" type="primary">LOC112275655</name>
    <name evidence="3" type="ORF">PHYPA_027767</name>
</gene>
<dbReference type="Gramene" id="Pp3c23_8240V3.3">
    <property type="protein sequence ID" value="Pp3c23_8240V3.3"/>
    <property type="gene ID" value="Pp3c23_8240"/>
</dbReference>
<dbReference type="HOGENOM" id="CLU_354266_0_0_1"/>
<dbReference type="Gramene" id="Pp3c23_8240V3.6">
    <property type="protein sequence ID" value="Pp3c23_8240V3.6"/>
    <property type="gene ID" value="Pp3c23_8240"/>
</dbReference>
<dbReference type="EnsemblPlants" id="Pp3c23_8240V3.1">
    <property type="protein sequence ID" value="Pp3c23_8240V3.1"/>
    <property type="gene ID" value="Pp3c23_8240"/>
</dbReference>
<evidence type="ECO:0000256" key="2">
    <source>
        <dbReference type="SAM" id="Phobius"/>
    </source>
</evidence>
<keyword evidence="2" id="KW-0472">Membrane</keyword>
<feature type="region of interest" description="Disordered" evidence="1">
    <location>
        <begin position="573"/>
        <end position="615"/>
    </location>
</feature>
<dbReference type="Gramene" id="Pp3c23_8240V3.1">
    <property type="protein sequence ID" value="Pp3c23_8240V3.1"/>
    <property type="gene ID" value="Pp3c23_8240"/>
</dbReference>
<dbReference type="EnsemblPlants" id="Pp3c23_8240V3.6">
    <property type="protein sequence ID" value="Pp3c23_8240V3.6"/>
    <property type="gene ID" value="Pp3c23_8240"/>
</dbReference>
<proteinExistence type="predicted"/>
<evidence type="ECO:0000256" key="1">
    <source>
        <dbReference type="SAM" id="MobiDB-lite"/>
    </source>
</evidence>
<evidence type="ECO:0000313" key="3">
    <source>
        <dbReference type="EMBL" id="PNR29075.1"/>
    </source>
</evidence>
<keyword evidence="2" id="KW-0812">Transmembrane</keyword>
<reference evidence="4" key="3">
    <citation type="submission" date="2020-12" db="UniProtKB">
        <authorList>
            <consortium name="EnsemblPlants"/>
        </authorList>
    </citation>
    <scope>IDENTIFICATION</scope>
</reference>
<feature type="transmembrane region" description="Helical" evidence="2">
    <location>
        <begin position="41"/>
        <end position="59"/>
    </location>
</feature>
<evidence type="ECO:0000313" key="4">
    <source>
        <dbReference type="EnsemblPlants" id="Pp3c23_8240V3.1"/>
    </source>
</evidence>
<name>A9RHN8_PHYPA</name>
<feature type="compositionally biased region" description="Low complexity" evidence="1">
    <location>
        <begin position="496"/>
        <end position="508"/>
    </location>
</feature>
<accession>A9RHN8</accession>
<dbReference type="Gramene" id="Pp3c23_8240V3.7">
    <property type="protein sequence ID" value="Pp3c23_8240V3.7"/>
    <property type="gene ID" value="Pp3c23_8240"/>
</dbReference>
<keyword evidence="5" id="KW-1185">Reference proteome</keyword>
<dbReference type="Gramene" id="Pp3c23_8240V3.2">
    <property type="protein sequence ID" value="Pp3c23_8240V3.2"/>
    <property type="gene ID" value="Pp3c23_8240"/>
</dbReference>
<evidence type="ECO:0000313" key="5">
    <source>
        <dbReference type="Proteomes" id="UP000006727"/>
    </source>
</evidence>
<dbReference type="PaxDb" id="3218-PP1S10_206V6.1"/>
<dbReference type="EnsemblPlants" id="Pp3c23_8240V3.7">
    <property type="protein sequence ID" value="Pp3c23_8240V3.7"/>
    <property type="gene ID" value="Pp3c23_8240"/>
</dbReference>